<gene>
    <name evidence="2" type="ORF">OUZ56_015847</name>
</gene>
<accession>A0ABR0ANW9</accession>
<name>A0ABR0ANW9_9CRUS</name>
<dbReference type="Proteomes" id="UP001234178">
    <property type="component" value="Unassembled WGS sequence"/>
</dbReference>
<organism evidence="2 3">
    <name type="scientific">Daphnia magna</name>
    <dbReference type="NCBI Taxonomy" id="35525"/>
    <lineage>
        <taxon>Eukaryota</taxon>
        <taxon>Metazoa</taxon>
        <taxon>Ecdysozoa</taxon>
        <taxon>Arthropoda</taxon>
        <taxon>Crustacea</taxon>
        <taxon>Branchiopoda</taxon>
        <taxon>Diplostraca</taxon>
        <taxon>Cladocera</taxon>
        <taxon>Anomopoda</taxon>
        <taxon>Daphniidae</taxon>
        <taxon>Daphnia</taxon>
    </lineage>
</organism>
<sequence>MLTHRPNVVSLFLKLIIFVSHFGHLKSSLLFPLFIGWLVCSFFFIVVFFLLNAEFSFDSTSQTKCHNQEKENEIVFDSHPNLFPKLFLFPAPPPFIVFDRVE</sequence>
<feature type="transmembrane region" description="Helical" evidence="1">
    <location>
        <begin position="29"/>
        <end position="51"/>
    </location>
</feature>
<keyword evidence="3" id="KW-1185">Reference proteome</keyword>
<reference evidence="2 3" key="1">
    <citation type="journal article" date="2023" name="Nucleic Acids Res.">
        <title>The hologenome of Daphnia magna reveals possible DNA methylation and microbiome-mediated evolution of the host genome.</title>
        <authorList>
            <person name="Chaturvedi A."/>
            <person name="Li X."/>
            <person name="Dhandapani V."/>
            <person name="Marshall H."/>
            <person name="Kissane S."/>
            <person name="Cuenca-Cambronero M."/>
            <person name="Asole G."/>
            <person name="Calvet F."/>
            <person name="Ruiz-Romero M."/>
            <person name="Marangio P."/>
            <person name="Guigo R."/>
            <person name="Rago D."/>
            <person name="Mirbahai L."/>
            <person name="Eastwood N."/>
            <person name="Colbourne J.K."/>
            <person name="Zhou J."/>
            <person name="Mallon E."/>
            <person name="Orsini L."/>
        </authorList>
    </citation>
    <scope>NUCLEOTIDE SEQUENCE [LARGE SCALE GENOMIC DNA]</scope>
    <source>
        <strain evidence="2">LRV0_1</strain>
    </source>
</reference>
<keyword evidence="1" id="KW-1133">Transmembrane helix</keyword>
<keyword evidence="1" id="KW-0812">Transmembrane</keyword>
<evidence type="ECO:0008006" key="4">
    <source>
        <dbReference type="Google" id="ProtNLM"/>
    </source>
</evidence>
<comment type="caution">
    <text evidence="2">The sequence shown here is derived from an EMBL/GenBank/DDBJ whole genome shotgun (WGS) entry which is preliminary data.</text>
</comment>
<proteinExistence type="predicted"/>
<dbReference type="EMBL" id="JAOYFB010000038">
    <property type="protein sequence ID" value="KAK4026821.1"/>
    <property type="molecule type" value="Genomic_DNA"/>
</dbReference>
<feature type="transmembrane region" description="Helical" evidence="1">
    <location>
        <begin position="7"/>
        <end position="23"/>
    </location>
</feature>
<evidence type="ECO:0000313" key="3">
    <source>
        <dbReference type="Proteomes" id="UP001234178"/>
    </source>
</evidence>
<keyword evidence="1" id="KW-0472">Membrane</keyword>
<evidence type="ECO:0000313" key="2">
    <source>
        <dbReference type="EMBL" id="KAK4026821.1"/>
    </source>
</evidence>
<protein>
    <recommendedName>
        <fullName evidence="4">Transmembrane protein</fullName>
    </recommendedName>
</protein>
<evidence type="ECO:0000256" key="1">
    <source>
        <dbReference type="SAM" id="Phobius"/>
    </source>
</evidence>